<evidence type="ECO:0000313" key="3">
    <source>
        <dbReference type="EMBL" id="AVW90048.1"/>
    </source>
</evidence>
<evidence type="ECO:0000256" key="1">
    <source>
        <dbReference type="SAM" id="MobiDB-lite"/>
    </source>
</evidence>
<organism evidence="3 4">
    <name type="scientific">Celeribacter baekdonensis</name>
    <dbReference type="NCBI Taxonomy" id="875171"/>
    <lineage>
        <taxon>Bacteria</taxon>
        <taxon>Pseudomonadati</taxon>
        <taxon>Pseudomonadota</taxon>
        <taxon>Alphaproteobacteria</taxon>
        <taxon>Rhodobacterales</taxon>
        <taxon>Roseobacteraceae</taxon>
        <taxon>Celeribacter</taxon>
    </lineage>
</organism>
<feature type="region of interest" description="Disordered" evidence="1">
    <location>
        <begin position="1"/>
        <end position="26"/>
    </location>
</feature>
<dbReference type="KEGG" id="cbak:DA792_02325"/>
<evidence type="ECO:0000313" key="4">
    <source>
        <dbReference type="Proteomes" id="UP000241447"/>
    </source>
</evidence>
<dbReference type="CDD" id="cd04332">
    <property type="entry name" value="YbaK_like"/>
    <property type="match status" value="1"/>
</dbReference>
<reference evidence="3 4" key="1">
    <citation type="submission" date="2018-03" db="EMBL/GenBank/DDBJ databases">
        <title>The Complete Genome of Celeribacter baekdonensis strain LH4, a Thiosulfate-Oxidizing Alphaproteobacterium Isolated from Gulf of Mexico Continental Slope Sediments.</title>
        <authorList>
            <person name="Flood B.E."/>
            <person name="Bailey J.V."/>
            <person name="Leprich D."/>
        </authorList>
    </citation>
    <scope>NUCLEOTIDE SEQUENCE [LARGE SCALE GENOMIC DNA]</scope>
    <source>
        <strain evidence="3 4">LH4</strain>
        <plasmid evidence="4">Plasmid pcblh4b</plasmid>
    </source>
</reference>
<gene>
    <name evidence="3" type="ORF">DA792_02325</name>
</gene>
<dbReference type="SUPFAM" id="SSF55826">
    <property type="entry name" value="YbaK/ProRS associated domain"/>
    <property type="match status" value="1"/>
</dbReference>
<accession>A0A2R4LYV4</accession>
<dbReference type="EMBL" id="CP028473">
    <property type="protein sequence ID" value="AVW90048.1"/>
    <property type="molecule type" value="Genomic_DNA"/>
</dbReference>
<dbReference type="Proteomes" id="UP000241447">
    <property type="component" value="Plasmid pCBLh4b"/>
</dbReference>
<dbReference type="InterPro" id="IPR036754">
    <property type="entry name" value="YbaK/aa-tRNA-synt-asso_dom_sf"/>
</dbReference>
<feature type="domain" description="YbaK/aminoacyl-tRNA synthetase-associated" evidence="2">
    <location>
        <begin position="61"/>
        <end position="168"/>
    </location>
</feature>
<dbReference type="AlphaFoldDB" id="A0A2R4LYV4"/>
<evidence type="ECO:0000259" key="2">
    <source>
        <dbReference type="Pfam" id="PF04073"/>
    </source>
</evidence>
<geneLocation type="plasmid" evidence="4">
    <name>pcblh4b</name>
</geneLocation>
<name>A0A2R4LYV4_9RHOB</name>
<proteinExistence type="predicted"/>
<keyword evidence="3" id="KW-0614">Plasmid</keyword>
<dbReference type="GO" id="GO:0002161">
    <property type="term" value="F:aminoacyl-tRNA deacylase activity"/>
    <property type="evidence" value="ECO:0007669"/>
    <property type="project" value="InterPro"/>
</dbReference>
<protein>
    <recommendedName>
        <fullName evidence="2">YbaK/aminoacyl-tRNA synthetase-associated domain-containing protein</fullName>
    </recommendedName>
</protein>
<dbReference type="OrthoDB" id="5145315at2"/>
<dbReference type="Pfam" id="PF04073">
    <property type="entry name" value="tRNA_edit"/>
    <property type="match status" value="1"/>
</dbReference>
<dbReference type="InterPro" id="IPR007214">
    <property type="entry name" value="YbaK/aa-tRNA-synth-assoc-dom"/>
</dbReference>
<dbReference type="Gene3D" id="3.90.960.10">
    <property type="entry name" value="YbaK/aminoacyl-tRNA synthetase-associated domain"/>
    <property type="match status" value="1"/>
</dbReference>
<sequence length="192" mass="20796">MGGVFYEQRDQRKQKRRGPMNKPLNLGGNATLARLARLQPSLPADVPSRWPGFRFLRIFHHAPVVTCDDAARARGVLLGNELKTIVLSTPDGLVGVHLPGDRRLHSRNVKAALGTRRLRFADADELGANGLAPGLVNPHSAGFVRRHLICASLMGKAFVTTNAGVFTHGVAFAPLDLTSLTPKLIGDFSHDN</sequence>